<feature type="binding site" evidence="6">
    <location>
        <position position="128"/>
    </location>
    <ligand>
        <name>FMN</name>
        <dbReference type="ChEBI" id="CHEBI:58210"/>
    </ligand>
</feature>
<dbReference type="PIRSF" id="PIRSF000138">
    <property type="entry name" value="Al-hdrx_acd_dh"/>
    <property type="match status" value="1"/>
</dbReference>
<reference evidence="8 9" key="1">
    <citation type="submission" date="2018-04" db="EMBL/GenBank/DDBJ databases">
        <title>Genomic Encyclopedia of Type Strains, Phase IV (KMG-IV): sequencing the most valuable type-strain genomes for metagenomic binning, comparative biology and taxonomic classification.</title>
        <authorList>
            <person name="Goeker M."/>
        </authorList>
    </citation>
    <scope>NUCLEOTIDE SEQUENCE [LARGE SCALE GENOMIC DNA]</scope>
    <source>
        <strain evidence="8 9">DSM 10065</strain>
    </source>
</reference>
<feature type="binding site" evidence="6">
    <location>
        <begin position="330"/>
        <end position="331"/>
    </location>
    <ligand>
        <name>FMN</name>
        <dbReference type="ChEBI" id="CHEBI:58210"/>
    </ligand>
</feature>
<dbReference type="InterPro" id="IPR013785">
    <property type="entry name" value="Aldolase_TIM"/>
</dbReference>
<feature type="binding site" evidence="6">
    <location>
        <position position="252"/>
    </location>
    <ligand>
        <name>FMN</name>
        <dbReference type="ChEBI" id="CHEBI:58210"/>
    </ligand>
</feature>
<protein>
    <submittedName>
        <fullName evidence="8">L-lactate dehydrogenase (Cytochrome)</fullName>
    </submittedName>
</protein>
<evidence type="ECO:0000256" key="4">
    <source>
        <dbReference type="ARBA" id="ARBA00023002"/>
    </source>
</evidence>
<dbReference type="Proteomes" id="UP000246145">
    <property type="component" value="Unassembled WGS sequence"/>
</dbReference>
<feature type="binding site" evidence="6">
    <location>
        <begin position="307"/>
        <end position="311"/>
    </location>
    <ligand>
        <name>FMN</name>
        <dbReference type="ChEBI" id="CHEBI:58210"/>
    </ligand>
</feature>
<dbReference type="Pfam" id="PF01070">
    <property type="entry name" value="FMN_dh"/>
    <property type="match status" value="1"/>
</dbReference>
<dbReference type="InterPro" id="IPR037396">
    <property type="entry name" value="FMN_HAD"/>
</dbReference>
<keyword evidence="3 6" id="KW-0288">FMN</keyword>
<feature type="binding site" evidence="6">
    <location>
        <position position="156"/>
    </location>
    <ligand>
        <name>FMN</name>
        <dbReference type="ChEBI" id="CHEBI:58210"/>
    </ligand>
</feature>
<name>A0A2U1CJF6_9BURK</name>
<evidence type="ECO:0000256" key="5">
    <source>
        <dbReference type="ARBA" id="ARBA00024042"/>
    </source>
</evidence>
<dbReference type="PANTHER" id="PTHR10578:SF107">
    <property type="entry name" value="2-HYDROXYACID OXIDASE 1"/>
    <property type="match status" value="1"/>
</dbReference>
<dbReference type="GO" id="GO:0016614">
    <property type="term" value="F:oxidoreductase activity, acting on CH-OH group of donors"/>
    <property type="evidence" value="ECO:0007669"/>
    <property type="project" value="UniProtKB-ARBA"/>
</dbReference>
<evidence type="ECO:0000256" key="2">
    <source>
        <dbReference type="ARBA" id="ARBA00022630"/>
    </source>
</evidence>
<dbReference type="PANTHER" id="PTHR10578">
    <property type="entry name" value="S -2-HYDROXY-ACID OXIDASE-RELATED"/>
    <property type="match status" value="1"/>
</dbReference>
<evidence type="ECO:0000256" key="1">
    <source>
        <dbReference type="ARBA" id="ARBA00001917"/>
    </source>
</evidence>
<feature type="domain" description="FMN hydroxy acid dehydrogenase" evidence="7">
    <location>
        <begin position="1"/>
        <end position="381"/>
    </location>
</feature>
<sequence length="387" mass="41691">MQALQCVEDARRQARRRVPKMFYDFVDSGSWTGSTYADNEAAFAALKFRQRIGKNVDRVTSATTILGDEAALPLAVAPTGLAGFVWPDAEILGARAAHRFGVPYSLSIGSVCSLEEVRKHTDGPLWMQVSLLKDTDFLQNLLRRAKDACCEALILTMDYHVAGRRHCDARNGLALPPRRSPRQMLDLLSSPGWCLAMLRTSNRGFGNVIGHAKGVTDLASFAKWHADQFVLDIDWDQVKRLKEAWGGCLIVKGVLDAEDALLAIDAGADALSISNQGGRQLDGAPAAVQVLPSIADVAGGKAELLLDGGVRSGQDIVRACALGASGVLAGRAWLYGVAAGGEDGVYRVLQILREEMRSTMAFCGVRKVSEIGPHVLYSPTPARSKYA</sequence>
<dbReference type="EMBL" id="QEKO01000004">
    <property type="protein sequence ID" value="PVY61118.1"/>
    <property type="molecule type" value="Genomic_DNA"/>
</dbReference>
<organism evidence="8 9">
    <name type="scientific">Pusillimonas noertemannii</name>
    <dbReference type="NCBI Taxonomy" id="305977"/>
    <lineage>
        <taxon>Bacteria</taxon>
        <taxon>Pseudomonadati</taxon>
        <taxon>Pseudomonadota</taxon>
        <taxon>Betaproteobacteria</taxon>
        <taxon>Burkholderiales</taxon>
        <taxon>Alcaligenaceae</taxon>
        <taxon>Pusillimonas</taxon>
    </lineage>
</organism>
<feature type="binding site" evidence="6">
    <location>
        <position position="274"/>
    </location>
    <ligand>
        <name>FMN</name>
        <dbReference type="ChEBI" id="CHEBI:58210"/>
    </ligand>
</feature>
<dbReference type="OrthoDB" id="8717062at2"/>
<accession>A0A2U1CJF6</accession>
<proteinExistence type="inferred from homology"/>
<dbReference type="FunFam" id="3.20.20.70:FF:000029">
    <property type="entry name" value="L-lactate dehydrogenase"/>
    <property type="match status" value="1"/>
</dbReference>
<feature type="binding site" evidence="6">
    <location>
        <position position="165"/>
    </location>
    <ligand>
        <name>glyoxylate</name>
        <dbReference type="ChEBI" id="CHEBI:36655"/>
    </ligand>
</feature>
<comment type="similarity">
    <text evidence="5">Belongs to the FMN-dependent alpha-hydroxy acid dehydrogenase family.</text>
</comment>
<evidence type="ECO:0000256" key="6">
    <source>
        <dbReference type="PIRSR" id="PIRSR000138-2"/>
    </source>
</evidence>
<dbReference type="InterPro" id="IPR000262">
    <property type="entry name" value="FMN-dep_DH"/>
</dbReference>
<feature type="binding site" evidence="6">
    <location>
        <position position="279"/>
    </location>
    <ligand>
        <name>glyoxylate</name>
        <dbReference type="ChEBI" id="CHEBI:36655"/>
    </ligand>
</feature>
<evidence type="ECO:0000313" key="8">
    <source>
        <dbReference type="EMBL" id="PVY61118.1"/>
    </source>
</evidence>
<dbReference type="InterPro" id="IPR012133">
    <property type="entry name" value="Alpha-hydoxy_acid_DH_FMN"/>
</dbReference>
<dbReference type="AlphaFoldDB" id="A0A2U1CJF6"/>
<keyword evidence="9" id="KW-1185">Reference proteome</keyword>
<dbReference type="GO" id="GO:0005886">
    <property type="term" value="C:plasma membrane"/>
    <property type="evidence" value="ECO:0007669"/>
    <property type="project" value="TreeGrafter"/>
</dbReference>
<evidence type="ECO:0000256" key="3">
    <source>
        <dbReference type="ARBA" id="ARBA00022643"/>
    </source>
</evidence>
<comment type="cofactor">
    <cofactor evidence="1">
        <name>FMN</name>
        <dbReference type="ChEBI" id="CHEBI:58210"/>
    </cofactor>
</comment>
<comment type="caution">
    <text evidence="8">The sequence shown here is derived from an EMBL/GenBank/DDBJ whole genome shotgun (WGS) entry which is preliminary data.</text>
</comment>
<evidence type="ECO:0000313" key="9">
    <source>
        <dbReference type="Proteomes" id="UP000246145"/>
    </source>
</evidence>
<dbReference type="Gene3D" id="3.20.20.70">
    <property type="entry name" value="Aldolase class I"/>
    <property type="match status" value="1"/>
</dbReference>
<dbReference type="CDD" id="cd02809">
    <property type="entry name" value="alpha_hydroxyacid_oxid_FMN"/>
    <property type="match status" value="1"/>
</dbReference>
<dbReference type="SUPFAM" id="SSF51395">
    <property type="entry name" value="FMN-linked oxidoreductases"/>
    <property type="match status" value="1"/>
</dbReference>
<dbReference type="PROSITE" id="PS51349">
    <property type="entry name" value="FMN_HYDROXY_ACID_DH_2"/>
    <property type="match status" value="1"/>
</dbReference>
<gene>
    <name evidence="8" type="ORF">C7440_2668</name>
</gene>
<dbReference type="GO" id="GO:0010181">
    <property type="term" value="F:FMN binding"/>
    <property type="evidence" value="ECO:0007669"/>
    <property type="project" value="InterPro"/>
</dbReference>
<feature type="binding site" evidence="6">
    <location>
        <position position="107"/>
    </location>
    <ligand>
        <name>FMN</name>
        <dbReference type="ChEBI" id="CHEBI:58210"/>
    </ligand>
</feature>
<keyword evidence="2 6" id="KW-0285">Flavoprotein</keyword>
<keyword evidence="4" id="KW-0560">Oxidoreductase</keyword>
<evidence type="ECO:0000259" key="7">
    <source>
        <dbReference type="PROSITE" id="PS51349"/>
    </source>
</evidence>
<feature type="binding site" evidence="6">
    <location>
        <begin position="78"/>
        <end position="80"/>
    </location>
    <ligand>
        <name>FMN</name>
        <dbReference type="ChEBI" id="CHEBI:58210"/>
    </ligand>
</feature>